<keyword evidence="1" id="KW-0238">DNA-binding</keyword>
<gene>
    <name evidence="5" type="ORF">UFOPK3772_00446</name>
</gene>
<dbReference type="SUPFAM" id="SSF56349">
    <property type="entry name" value="DNA breaking-rejoining enzymes"/>
    <property type="match status" value="1"/>
</dbReference>
<dbReference type="GO" id="GO:0006310">
    <property type="term" value="P:DNA recombination"/>
    <property type="evidence" value="ECO:0007669"/>
    <property type="project" value="UniProtKB-KW"/>
</dbReference>
<protein>
    <submittedName>
        <fullName evidence="5">Unannotated protein</fullName>
    </submittedName>
</protein>
<organism evidence="5">
    <name type="scientific">freshwater metagenome</name>
    <dbReference type="NCBI Taxonomy" id="449393"/>
    <lineage>
        <taxon>unclassified sequences</taxon>
        <taxon>metagenomes</taxon>
        <taxon>ecological metagenomes</taxon>
    </lineage>
</organism>
<evidence type="ECO:0000256" key="1">
    <source>
        <dbReference type="ARBA" id="ARBA00023125"/>
    </source>
</evidence>
<evidence type="ECO:0000256" key="2">
    <source>
        <dbReference type="ARBA" id="ARBA00023172"/>
    </source>
</evidence>
<evidence type="ECO:0000313" key="5">
    <source>
        <dbReference type="EMBL" id="CAB4934009.1"/>
    </source>
</evidence>
<accession>A0A6J7ISW8</accession>
<feature type="region of interest" description="Disordered" evidence="3">
    <location>
        <begin position="159"/>
        <end position="225"/>
    </location>
</feature>
<evidence type="ECO:0000259" key="4">
    <source>
        <dbReference type="PROSITE" id="PS51898"/>
    </source>
</evidence>
<dbReference type="Gene3D" id="1.10.150.130">
    <property type="match status" value="1"/>
</dbReference>
<dbReference type="GO" id="GO:0003677">
    <property type="term" value="F:DNA binding"/>
    <property type="evidence" value="ECO:0007669"/>
    <property type="project" value="UniProtKB-KW"/>
</dbReference>
<dbReference type="PROSITE" id="PS51898">
    <property type="entry name" value="TYR_RECOMBINASE"/>
    <property type="match status" value="1"/>
</dbReference>
<dbReference type="AlphaFoldDB" id="A0A6J7ISW8"/>
<dbReference type="Gene3D" id="1.10.443.10">
    <property type="entry name" value="Intergrase catalytic core"/>
    <property type="match status" value="1"/>
</dbReference>
<evidence type="ECO:0000256" key="3">
    <source>
        <dbReference type="SAM" id="MobiDB-lite"/>
    </source>
</evidence>
<reference evidence="5" key="1">
    <citation type="submission" date="2020-05" db="EMBL/GenBank/DDBJ databases">
        <authorList>
            <person name="Chiriac C."/>
            <person name="Salcher M."/>
            <person name="Ghai R."/>
            <person name="Kavagutti S V."/>
        </authorList>
    </citation>
    <scope>NUCLEOTIDE SEQUENCE</scope>
</reference>
<keyword evidence="2" id="KW-0233">DNA recombination</keyword>
<dbReference type="GO" id="GO:0015074">
    <property type="term" value="P:DNA integration"/>
    <property type="evidence" value="ECO:0007669"/>
    <property type="project" value="InterPro"/>
</dbReference>
<proteinExistence type="predicted"/>
<dbReference type="EMBL" id="CAFBNE010000009">
    <property type="protein sequence ID" value="CAB4934009.1"/>
    <property type="molecule type" value="Genomic_DNA"/>
</dbReference>
<dbReference type="InterPro" id="IPR010998">
    <property type="entry name" value="Integrase_recombinase_N"/>
</dbReference>
<dbReference type="InterPro" id="IPR011010">
    <property type="entry name" value="DNA_brk_join_enz"/>
</dbReference>
<name>A0A6J7ISW8_9ZZZZ</name>
<feature type="compositionally biased region" description="Polar residues" evidence="3">
    <location>
        <begin position="206"/>
        <end position="217"/>
    </location>
</feature>
<feature type="domain" description="Tyr recombinase" evidence="4">
    <location>
        <begin position="100"/>
        <end position="225"/>
    </location>
</feature>
<dbReference type="InterPro" id="IPR002104">
    <property type="entry name" value="Integrase_catalytic"/>
</dbReference>
<dbReference type="InterPro" id="IPR013762">
    <property type="entry name" value="Integrase-like_cat_sf"/>
</dbReference>
<sequence>MLDDVTPDLVRDWHSEMQARLREELAAKDAARVRREKGAAKGARKDRRPRQLTQVSVRDGFATVARAYRLLHAVYTTAVEDDLVTSNPCRIKGASSGNAAERPVLSIPEVLALAEEVPDRYEALVQLLVWSGLRIGEAAALQRRDLDLTPGYASLSVRRRALSSRPRQGQHPDDLSPDASPSSNTGSASRPLKRPRSTCTPPSTTDAASPSEWTSWLRSPALSEG</sequence>